<dbReference type="EMBL" id="JZWS03000001">
    <property type="protein sequence ID" value="MEW9490929.1"/>
    <property type="molecule type" value="Genomic_DNA"/>
</dbReference>
<proteinExistence type="predicted"/>
<dbReference type="Proteomes" id="UP000053480">
    <property type="component" value="Unassembled WGS sequence"/>
</dbReference>
<evidence type="ECO:0000313" key="1">
    <source>
        <dbReference type="EMBL" id="MEW9490929.1"/>
    </source>
</evidence>
<protein>
    <submittedName>
        <fullName evidence="1">Prefoldin subunit alpha</fullName>
    </submittedName>
</protein>
<organism evidence="1 2">
    <name type="scientific">Candidatus Aramenus sulfurataquae</name>
    <dbReference type="NCBI Taxonomy" id="1326980"/>
    <lineage>
        <taxon>Archaea</taxon>
        <taxon>Thermoproteota</taxon>
        <taxon>Thermoprotei</taxon>
        <taxon>Sulfolobales</taxon>
        <taxon>Sulfolobaceae</taxon>
        <taxon>Candidatus Aramenus</taxon>
    </lineage>
</organism>
<gene>
    <name evidence="1" type="primary">pfdA</name>
    <name evidence="1" type="ORF">TQ35_0001815</name>
</gene>
<reference evidence="1" key="1">
    <citation type="submission" date="2024-07" db="EMBL/GenBank/DDBJ databases">
        <title>Metagenome and Metagenome-Assembled Genomes of Archaea from a hot spring from the geothermal field of Los Azufres, Mexico.</title>
        <authorList>
            <person name="Marin-Paredes R."/>
            <person name="Martinez-Romero E."/>
            <person name="Servin-Garciduenas L.E."/>
        </authorList>
    </citation>
    <scope>NUCLEOTIDE SEQUENCE</scope>
    <source>
        <strain evidence="1">AZ1-454</strain>
    </source>
</reference>
<evidence type="ECO:0000313" key="2">
    <source>
        <dbReference type="Proteomes" id="UP000053480"/>
    </source>
</evidence>
<accession>A0ACC6TM28</accession>
<sequence>MSDEKGRTIISLEDLLAQADLLKRQIDELQKLQAELLDSLSAIKSAKDALEELKNPQKEMYLSGDKRNFLMLKTSQVSIDKVLVYLGLSYYAEVTPDVAVKILSERENELNASLQEVNKRLTESANAYAQIAEILNSIQAQQQKGG</sequence>
<comment type="caution">
    <text evidence="1">The sequence shown here is derived from an EMBL/GenBank/DDBJ whole genome shotgun (WGS) entry which is preliminary data.</text>
</comment>
<name>A0ACC6TM28_9CREN</name>